<comment type="caution">
    <text evidence="1">The sequence shown here is derived from an EMBL/GenBank/DDBJ whole genome shotgun (WGS) entry which is preliminary data.</text>
</comment>
<sequence>MAPRPTPLPVGNPTSSYWLSQPHSKLQNFCSRETLPQVADTVVIGSGISGSLIAHELLTRRSYGQDRPLVMLEARSLASGATGRNGGHIKPDCYKNFAAYQQRYGSVVAKSLCRFELDNMRESIKLITQQGLGEAVDLVQTQSVDFFMTSKAWDDAQKSLKLYAEAGGDLTEIKAYDKVEAEKRYRFTGVFGAVTYPACSLWPYKLAAGLTEKAVDNGLQLFTHTPVLEIFPAAEGKWRIRTSKGDITCDTIFHATNGYVSHLLPELASKVVPVKGNVVAIEPSQELDDNPLEHTAGVQWGEDFDYMIQRPVDGKPLIFGGRDLAHKRKLLGPVGNSDDSTTTPEVVRALLRFPINHMRGWGDQSTPRFVWSGIMGFTADGFPFVGEVPGRAGQYASVGYTGHGMARVVLTIRALVQKFFNEAIDPRVPRLYFNIKERLSEKDNTWEEMLEEAYKVNLDSRRLPKL</sequence>
<dbReference type="EMBL" id="CM046512">
    <property type="protein sequence ID" value="KAI8654759.1"/>
    <property type="molecule type" value="Genomic_DNA"/>
</dbReference>
<proteinExistence type="predicted"/>
<accession>A0ACC0QHP8</accession>
<organism evidence="1 2">
    <name type="scientific">Fusarium keratoplasticum</name>
    <dbReference type="NCBI Taxonomy" id="1328300"/>
    <lineage>
        <taxon>Eukaryota</taxon>
        <taxon>Fungi</taxon>
        <taxon>Dikarya</taxon>
        <taxon>Ascomycota</taxon>
        <taxon>Pezizomycotina</taxon>
        <taxon>Sordariomycetes</taxon>
        <taxon>Hypocreomycetidae</taxon>
        <taxon>Hypocreales</taxon>
        <taxon>Nectriaceae</taxon>
        <taxon>Fusarium</taxon>
        <taxon>Fusarium solani species complex</taxon>
    </lineage>
</organism>
<dbReference type="Proteomes" id="UP001065298">
    <property type="component" value="Chromosome 10"/>
</dbReference>
<gene>
    <name evidence="1" type="ORF">NCS57_01223000</name>
</gene>
<name>A0ACC0QHP8_9HYPO</name>
<evidence type="ECO:0000313" key="1">
    <source>
        <dbReference type="EMBL" id="KAI8654759.1"/>
    </source>
</evidence>
<reference evidence="1" key="1">
    <citation type="submission" date="2022-06" db="EMBL/GenBank/DDBJ databases">
        <title>Fusarium solani species complex genomes reveal bases of compartmentalisation and animal pathogenesis.</title>
        <authorList>
            <person name="Tsai I.J."/>
        </authorList>
    </citation>
    <scope>NUCLEOTIDE SEQUENCE</scope>
    <source>
        <strain evidence="1">Fu6.1</strain>
    </source>
</reference>
<keyword evidence="2" id="KW-1185">Reference proteome</keyword>
<protein>
    <submittedName>
        <fullName evidence="1">FAD dependent oxidoreductase</fullName>
    </submittedName>
</protein>
<evidence type="ECO:0000313" key="2">
    <source>
        <dbReference type="Proteomes" id="UP001065298"/>
    </source>
</evidence>